<protein>
    <submittedName>
        <fullName evidence="1">Uncharacterized protein</fullName>
    </submittedName>
</protein>
<dbReference type="EMBL" id="BGPR01026316">
    <property type="protein sequence ID" value="GBN95915.1"/>
    <property type="molecule type" value="Genomic_DNA"/>
</dbReference>
<dbReference type="Proteomes" id="UP000499080">
    <property type="component" value="Unassembled WGS sequence"/>
</dbReference>
<reference evidence="1 2" key="1">
    <citation type="journal article" date="2019" name="Sci. Rep.">
        <title>Orb-weaving spider Araneus ventricosus genome elucidates the spidroin gene catalogue.</title>
        <authorList>
            <person name="Kono N."/>
            <person name="Nakamura H."/>
            <person name="Ohtoshi R."/>
            <person name="Moran D.A.P."/>
            <person name="Shinohara A."/>
            <person name="Yoshida Y."/>
            <person name="Fujiwara M."/>
            <person name="Mori M."/>
            <person name="Tomita M."/>
            <person name="Arakawa K."/>
        </authorList>
    </citation>
    <scope>NUCLEOTIDE SEQUENCE [LARGE SCALE GENOMIC DNA]</scope>
</reference>
<dbReference type="AlphaFoldDB" id="A0A4Y2T9X2"/>
<keyword evidence="2" id="KW-1185">Reference proteome</keyword>
<accession>A0A4Y2T9X2</accession>
<organism evidence="1 2">
    <name type="scientific">Araneus ventricosus</name>
    <name type="common">Orbweaver spider</name>
    <name type="synonym">Epeira ventricosa</name>
    <dbReference type="NCBI Taxonomy" id="182803"/>
    <lineage>
        <taxon>Eukaryota</taxon>
        <taxon>Metazoa</taxon>
        <taxon>Ecdysozoa</taxon>
        <taxon>Arthropoda</taxon>
        <taxon>Chelicerata</taxon>
        <taxon>Arachnida</taxon>
        <taxon>Araneae</taxon>
        <taxon>Araneomorphae</taxon>
        <taxon>Entelegynae</taxon>
        <taxon>Araneoidea</taxon>
        <taxon>Araneidae</taxon>
        <taxon>Araneus</taxon>
    </lineage>
</organism>
<name>A0A4Y2T9X2_ARAVE</name>
<gene>
    <name evidence="1" type="ORF">AVEN_72068_1</name>
</gene>
<evidence type="ECO:0000313" key="1">
    <source>
        <dbReference type="EMBL" id="GBN95915.1"/>
    </source>
</evidence>
<comment type="caution">
    <text evidence="1">The sequence shown here is derived from an EMBL/GenBank/DDBJ whole genome shotgun (WGS) entry which is preliminary data.</text>
</comment>
<sequence>MSHNLQDTRCRIPLANDLPGDPYSGTSHDSWSPTLILTCFLIGTRIVHPALEQFFARRRRPAERGRAESGGVAAVRLPALPLHPAGGGVRQAHPLLPGPAAGRPAALHQARLLRGVAGARGPALRRRGAHFRRRHLRLQAPPGAHVRQGIRLHDLQLRVLDK</sequence>
<evidence type="ECO:0000313" key="2">
    <source>
        <dbReference type="Proteomes" id="UP000499080"/>
    </source>
</evidence>
<proteinExistence type="predicted"/>